<dbReference type="EMBL" id="JAAGOH010000008">
    <property type="protein sequence ID" value="NDY91339.1"/>
    <property type="molecule type" value="Genomic_DNA"/>
</dbReference>
<dbReference type="InterPro" id="IPR007791">
    <property type="entry name" value="DjlA_N"/>
</dbReference>
<dbReference type="Proteomes" id="UP000484255">
    <property type="component" value="Unassembled WGS sequence"/>
</dbReference>
<dbReference type="Pfam" id="PF05099">
    <property type="entry name" value="TerB"/>
    <property type="match status" value="1"/>
</dbReference>
<sequence>MGLFDMFKSDAGEKMTPHLAFATSLIYIMSADGEMDAEEIGHLLSVLGGKDNGSGSIGVGAQNQALLDSAVKYRRKNSVETFLSEAAPLLSDAQKMCILTNLIDSSLADGQPEPEEQEMIAKFLKSFAISEERFRPFFEVILLKNDRSVFTDTHHPKNAAGYQVKLSV</sequence>
<name>A0A7C9TIH7_9BURK</name>
<dbReference type="CDD" id="cd07177">
    <property type="entry name" value="terB_like"/>
    <property type="match status" value="1"/>
</dbReference>
<protein>
    <submittedName>
        <fullName evidence="2">TerB family tellurite resistance protein</fullName>
    </submittedName>
</protein>
<proteinExistence type="predicted"/>
<dbReference type="Gene3D" id="1.10.3680.10">
    <property type="entry name" value="TerB-like"/>
    <property type="match status" value="1"/>
</dbReference>
<keyword evidence="3" id="KW-1185">Reference proteome</keyword>
<evidence type="ECO:0000313" key="3">
    <source>
        <dbReference type="Proteomes" id="UP000484255"/>
    </source>
</evidence>
<reference evidence="2 3" key="1">
    <citation type="submission" date="2020-02" db="EMBL/GenBank/DDBJ databases">
        <title>Ideonella bacterium strain TBM-1.</title>
        <authorList>
            <person name="Chen W.-M."/>
        </authorList>
    </citation>
    <scope>NUCLEOTIDE SEQUENCE [LARGE SCALE GENOMIC DNA]</scope>
    <source>
        <strain evidence="2 3">TBM-1</strain>
    </source>
</reference>
<comment type="caution">
    <text evidence="2">The sequence shown here is derived from an EMBL/GenBank/DDBJ whole genome shotgun (WGS) entry which is preliminary data.</text>
</comment>
<evidence type="ECO:0000313" key="2">
    <source>
        <dbReference type="EMBL" id="NDY91339.1"/>
    </source>
</evidence>
<evidence type="ECO:0000259" key="1">
    <source>
        <dbReference type="Pfam" id="PF05099"/>
    </source>
</evidence>
<dbReference type="SUPFAM" id="SSF158682">
    <property type="entry name" value="TerB-like"/>
    <property type="match status" value="1"/>
</dbReference>
<dbReference type="RefSeq" id="WP_163457186.1">
    <property type="nucleotide sequence ID" value="NZ_JAAGOH010000008.1"/>
</dbReference>
<organism evidence="2 3">
    <name type="scientific">Ideonella livida</name>
    <dbReference type="NCBI Taxonomy" id="2707176"/>
    <lineage>
        <taxon>Bacteria</taxon>
        <taxon>Pseudomonadati</taxon>
        <taxon>Pseudomonadota</taxon>
        <taxon>Betaproteobacteria</taxon>
        <taxon>Burkholderiales</taxon>
        <taxon>Sphaerotilaceae</taxon>
        <taxon>Ideonella</taxon>
    </lineage>
</organism>
<accession>A0A7C9TIH7</accession>
<gene>
    <name evidence="2" type="ORF">G3A44_09065</name>
</gene>
<dbReference type="InterPro" id="IPR029024">
    <property type="entry name" value="TerB-like"/>
</dbReference>
<feature type="domain" description="Co-chaperone DjlA N-terminal" evidence="1">
    <location>
        <begin position="18"/>
        <end position="134"/>
    </location>
</feature>
<dbReference type="AlphaFoldDB" id="A0A7C9TIH7"/>